<protein>
    <recommendedName>
        <fullName evidence="12">DDE Tnp4 domain-containing protein</fullName>
    </recommendedName>
</protein>
<evidence type="ECO:0000256" key="6">
    <source>
        <dbReference type="ARBA" id="ARBA00022801"/>
    </source>
</evidence>
<evidence type="ECO:0000313" key="10">
    <source>
        <dbReference type="EMBL" id="KAL0974029.1"/>
    </source>
</evidence>
<organism evidence="10 11">
    <name type="scientific">Umbra pygmaea</name>
    <name type="common">Eastern mudminnow</name>
    <dbReference type="NCBI Taxonomy" id="75934"/>
    <lineage>
        <taxon>Eukaryota</taxon>
        <taxon>Metazoa</taxon>
        <taxon>Chordata</taxon>
        <taxon>Craniata</taxon>
        <taxon>Vertebrata</taxon>
        <taxon>Euteleostomi</taxon>
        <taxon>Actinopterygii</taxon>
        <taxon>Neopterygii</taxon>
        <taxon>Teleostei</taxon>
        <taxon>Protacanthopterygii</taxon>
        <taxon>Esociformes</taxon>
        <taxon>Umbridae</taxon>
        <taxon>Umbra</taxon>
    </lineage>
</organism>
<accession>A0ABD0WKH0</accession>
<dbReference type="GO" id="GO:0046872">
    <property type="term" value="F:metal ion binding"/>
    <property type="evidence" value="ECO:0007669"/>
    <property type="project" value="UniProtKB-KW"/>
</dbReference>
<comment type="similarity">
    <text evidence="3">Belongs to the HARBI1 family.</text>
</comment>
<comment type="caution">
    <text evidence="10">The sequence shown here is derived from an EMBL/GenBank/DDBJ whole genome shotgun (WGS) entry which is preliminary data.</text>
</comment>
<dbReference type="AlphaFoldDB" id="A0ABD0WKH0"/>
<dbReference type="PANTHER" id="PTHR22930">
    <property type="match status" value="1"/>
</dbReference>
<dbReference type="GO" id="GO:0016787">
    <property type="term" value="F:hydrolase activity"/>
    <property type="evidence" value="ECO:0007669"/>
    <property type="project" value="UniProtKB-KW"/>
</dbReference>
<evidence type="ECO:0000256" key="7">
    <source>
        <dbReference type="ARBA" id="ARBA00023242"/>
    </source>
</evidence>
<proteinExistence type="inferred from homology"/>
<feature type="domain" description="DDE Tnp4" evidence="8">
    <location>
        <begin position="184"/>
        <end position="336"/>
    </location>
</feature>
<comment type="subcellular location">
    <subcellularLocation>
        <location evidence="2">Nucleus</location>
    </subcellularLocation>
</comment>
<keyword evidence="7" id="KW-0539">Nucleus</keyword>
<evidence type="ECO:0000256" key="1">
    <source>
        <dbReference type="ARBA" id="ARBA00001968"/>
    </source>
</evidence>
<evidence type="ECO:0000313" key="11">
    <source>
        <dbReference type="Proteomes" id="UP001557470"/>
    </source>
</evidence>
<dbReference type="EMBL" id="JAGEUA010000006">
    <property type="protein sequence ID" value="KAL0974029.1"/>
    <property type="molecule type" value="Genomic_DNA"/>
</dbReference>
<evidence type="ECO:0000256" key="2">
    <source>
        <dbReference type="ARBA" id="ARBA00004123"/>
    </source>
</evidence>
<evidence type="ECO:0000256" key="4">
    <source>
        <dbReference type="ARBA" id="ARBA00022722"/>
    </source>
</evidence>
<dbReference type="GO" id="GO:0005634">
    <property type="term" value="C:nucleus"/>
    <property type="evidence" value="ECO:0007669"/>
    <property type="project" value="UniProtKB-SubCell"/>
</dbReference>
<reference evidence="10 11" key="1">
    <citation type="submission" date="2024-06" db="EMBL/GenBank/DDBJ databases">
        <authorList>
            <person name="Pan Q."/>
            <person name="Wen M."/>
            <person name="Jouanno E."/>
            <person name="Zahm M."/>
            <person name="Klopp C."/>
            <person name="Cabau C."/>
            <person name="Louis A."/>
            <person name="Berthelot C."/>
            <person name="Parey E."/>
            <person name="Roest Crollius H."/>
            <person name="Montfort J."/>
            <person name="Robinson-Rechavi M."/>
            <person name="Bouchez O."/>
            <person name="Lampietro C."/>
            <person name="Lopez Roques C."/>
            <person name="Donnadieu C."/>
            <person name="Postlethwait J."/>
            <person name="Bobe J."/>
            <person name="Verreycken H."/>
            <person name="Guiguen Y."/>
        </authorList>
    </citation>
    <scope>NUCLEOTIDE SEQUENCE [LARGE SCALE GENOMIC DNA]</scope>
    <source>
        <strain evidence="10">Up_M1</strain>
        <tissue evidence="10">Testis</tissue>
    </source>
</reference>
<evidence type="ECO:0000256" key="5">
    <source>
        <dbReference type="ARBA" id="ARBA00022723"/>
    </source>
</evidence>
<evidence type="ECO:0008006" key="12">
    <source>
        <dbReference type="Google" id="ProtNLM"/>
    </source>
</evidence>
<evidence type="ECO:0000256" key="3">
    <source>
        <dbReference type="ARBA" id="ARBA00006958"/>
    </source>
</evidence>
<keyword evidence="5" id="KW-0479">Metal-binding</keyword>
<dbReference type="InterPro" id="IPR058353">
    <property type="entry name" value="DUF8040"/>
</dbReference>
<dbReference type="InterPro" id="IPR027806">
    <property type="entry name" value="HARBI1_dom"/>
</dbReference>
<evidence type="ECO:0000259" key="9">
    <source>
        <dbReference type="Pfam" id="PF26138"/>
    </source>
</evidence>
<dbReference type="Proteomes" id="UP001557470">
    <property type="component" value="Unassembled WGS sequence"/>
</dbReference>
<name>A0ABD0WKH0_UMBPY</name>
<keyword evidence="11" id="KW-1185">Reference proteome</keyword>
<feature type="domain" description="DUF8040" evidence="9">
    <location>
        <begin position="69"/>
        <end position="149"/>
    </location>
</feature>
<comment type="cofactor">
    <cofactor evidence="1">
        <name>a divalent metal cation</name>
        <dbReference type="ChEBI" id="CHEBI:60240"/>
    </cofactor>
</comment>
<dbReference type="Pfam" id="PF26138">
    <property type="entry name" value="DUF8040"/>
    <property type="match status" value="1"/>
</dbReference>
<dbReference type="Pfam" id="PF13359">
    <property type="entry name" value="DDE_Tnp_4"/>
    <property type="match status" value="1"/>
</dbReference>
<dbReference type="PANTHER" id="PTHR22930:SF85">
    <property type="entry name" value="GH03217P-RELATED"/>
    <property type="match status" value="1"/>
</dbReference>
<keyword evidence="6" id="KW-0378">Hydrolase</keyword>
<gene>
    <name evidence="10" type="ORF">UPYG_G00214470</name>
</gene>
<keyword evidence="4" id="KW-0540">Nuclease</keyword>
<evidence type="ECO:0000259" key="8">
    <source>
        <dbReference type="Pfam" id="PF13359"/>
    </source>
</evidence>
<sequence>MDASTKAVVVFALSEYKQLQNKYEVYLKNQMEADRRRRRILISTILRSRQQIILKSGTEWDVFSMDDYTFARHFRVTKPQFEYLQLKLLENGLQKEHSRGLPPVPVTKKVLMFLWYMANQNSFREMSDKFDVSQSSAHRIILEVLTIICTMGPTFISWPNACEKAVSAAEFHRLCGIRDVIGVIDGCHIRIHRPPIRGTDYMNRKSFFSVLLQGIVDEKGQFIDIFVGPPGRIHDARMLRASNFFTTWQEKMGQYRLLGDSAYIGQEFPFVITPKRDDGALLEADQQQNSQISLGRVIVEQAFGRMKCKWRRLRDLQNTQIDAVVMIVMAGCFLHNMCVGASERCQEHPHGCPRQEDENV</sequence>
<dbReference type="InterPro" id="IPR045249">
    <property type="entry name" value="HARBI1-like"/>
</dbReference>
<dbReference type="GO" id="GO:0004518">
    <property type="term" value="F:nuclease activity"/>
    <property type="evidence" value="ECO:0007669"/>
    <property type="project" value="UniProtKB-KW"/>
</dbReference>